<proteinExistence type="predicted"/>
<accession>A0AB34IN51</accession>
<dbReference type="Proteomes" id="UP001515480">
    <property type="component" value="Unassembled WGS sequence"/>
</dbReference>
<reference evidence="1 2" key="1">
    <citation type="journal article" date="2024" name="Science">
        <title>Giant polyketide synthase enzymes in the biosynthesis of giant marine polyether toxins.</title>
        <authorList>
            <person name="Fallon T.R."/>
            <person name="Shende V.V."/>
            <person name="Wierzbicki I.H."/>
            <person name="Pendleton A.L."/>
            <person name="Watervoot N.F."/>
            <person name="Auber R.P."/>
            <person name="Gonzalez D.J."/>
            <person name="Wisecaver J.H."/>
            <person name="Moore B.S."/>
        </authorList>
    </citation>
    <scope>NUCLEOTIDE SEQUENCE [LARGE SCALE GENOMIC DNA]</scope>
    <source>
        <strain evidence="1 2">12B1</strain>
    </source>
</reference>
<organism evidence="1 2">
    <name type="scientific">Prymnesium parvum</name>
    <name type="common">Toxic golden alga</name>
    <dbReference type="NCBI Taxonomy" id="97485"/>
    <lineage>
        <taxon>Eukaryota</taxon>
        <taxon>Haptista</taxon>
        <taxon>Haptophyta</taxon>
        <taxon>Prymnesiophyceae</taxon>
        <taxon>Prymnesiales</taxon>
        <taxon>Prymnesiaceae</taxon>
        <taxon>Prymnesium</taxon>
    </lineage>
</organism>
<evidence type="ECO:0008006" key="3">
    <source>
        <dbReference type="Google" id="ProtNLM"/>
    </source>
</evidence>
<name>A0AB34IN51_PRYPA</name>
<keyword evidence="2" id="KW-1185">Reference proteome</keyword>
<comment type="caution">
    <text evidence="1">The sequence shown here is derived from an EMBL/GenBank/DDBJ whole genome shotgun (WGS) entry which is preliminary data.</text>
</comment>
<evidence type="ECO:0000313" key="1">
    <source>
        <dbReference type="EMBL" id="KAL1502953.1"/>
    </source>
</evidence>
<dbReference type="AlphaFoldDB" id="A0AB34IN51"/>
<dbReference type="EMBL" id="JBGBPQ010000022">
    <property type="protein sequence ID" value="KAL1502953.1"/>
    <property type="molecule type" value="Genomic_DNA"/>
</dbReference>
<evidence type="ECO:0000313" key="2">
    <source>
        <dbReference type="Proteomes" id="UP001515480"/>
    </source>
</evidence>
<gene>
    <name evidence="1" type="ORF">AB1Y20_011024</name>
</gene>
<sequence>MIGIAIPDQLKMAAPLAPPSASSPPAAPEGPDGLTIALVQVFGVQVVGYALRSLGVVGPTMESGLYSYAGYIALPCLLFRVTATLDIAHVRPALVGSLLLSKACRPPALPPPPLQGVADPAYPP</sequence>
<protein>
    <recommendedName>
        <fullName evidence="3">Protein RFT1 homolog</fullName>
    </recommendedName>
</protein>